<evidence type="ECO:0000313" key="2">
    <source>
        <dbReference type="EMBL" id="NHZ36389.1"/>
    </source>
</evidence>
<keyword evidence="1" id="KW-0812">Transmembrane</keyword>
<accession>A0ABX0LNW5</accession>
<proteinExistence type="predicted"/>
<protein>
    <submittedName>
        <fullName evidence="2">Uncharacterized protein</fullName>
    </submittedName>
</protein>
<feature type="transmembrane region" description="Helical" evidence="1">
    <location>
        <begin position="87"/>
        <end position="111"/>
    </location>
</feature>
<keyword evidence="1" id="KW-1133">Transmembrane helix</keyword>
<reference evidence="2 3" key="1">
    <citation type="submission" date="2019-09" db="EMBL/GenBank/DDBJ databases">
        <title>Taxonomy of Antarctic Massilia spp.: description of Massilia rubra sp. nov., Massilia aquatica sp. nov., Massilia mucilaginosa sp. nov., Massilia frigida sp. nov. isolated from streams, lakes and regoliths.</title>
        <authorList>
            <person name="Holochova P."/>
            <person name="Sedlacek I."/>
            <person name="Kralova S."/>
            <person name="Maslanova I."/>
            <person name="Busse H.-J."/>
            <person name="Stankova E."/>
            <person name="Vrbovska V."/>
            <person name="Kovarovic V."/>
            <person name="Bartak M."/>
            <person name="Svec P."/>
            <person name="Pantucek R."/>
        </authorList>
    </citation>
    <scope>NUCLEOTIDE SEQUENCE [LARGE SCALE GENOMIC DNA]</scope>
    <source>
        <strain evidence="2 3">CCM 8692</strain>
    </source>
</reference>
<evidence type="ECO:0000256" key="1">
    <source>
        <dbReference type="SAM" id="Phobius"/>
    </source>
</evidence>
<dbReference type="Proteomes" id="UP000785613">
    <property type="component" value="Unassembled WGS sequence"/>
</dbReference>
<evidence type="ECO:0000313" key="3">
    <source>
        <dbReference type="Proteomes" id="UP000785613"/>
    </source>
</evidence>
<sequence length="112" mass="12237">MNVIPNYRTAALAGAWCAIGMVSIEAWQDLHAQSVIAGNVGFLGAAAVFFFVPVFFFVIGRDTQFTRTWFLGRHEAQAHAKVVKRMLVWFFSASVVGVMLSLAQAVVAMLVS</sequence>
<keyword evidence="1" id="KW-0472">Membrane</keyword>
<comment type="caution">
    <text evidence="2">The sequence shown here is derived from an EMBL/GenBank/DDBJ whole genome shotgun (WGS) entry which is preliminary data.</text>
</comment>
<name>A0ABX0LNW5_9BURK</name>
<dbReference type="RefSeq" id="WP_167228376.1">
    <property type="nucleotide sequence ID" value="NZ_VUYU01000017.1"/>
</dbReference>
<gene>
    <name evidence="2" type="ORF">F0185_22735</name>
</gene>
<feature type="transmembrane region" description="Helical" evidence="1">
    <location>
        <begin position="36"/>
        <end position="59"/>
    </location>
</feature>
<keyword evidence="3" id="KW-1185">Reference proteome</keyword>
<dbReference type="EMBL" id="VUYU01000017">
    <property type="protein sequence ID" value="NHZ36389.1"/>
    <property type="molecule type" value="Genomic_DNA"/>
</dbReference>
<organism evidence="2 3">
    <name type="scientific">Massilia rubra</name>
    <dbReference type="NCBI Taxonomy" id="2607910"/>
    <lineage>
        <taxon>Bacteria</taxon>
        <taxon>Pseudomonadati</taxon>
        <taxon>Pseudomonadota</taxon>
        <taxon>Betaproteobacteria</taxon>
        <taxon>Burkholderiales</taxon>
        <taxon>Oxalobacteraceae</taxon>
        <taxon>Telluria group</taxon>
        <taxon>Massilia</taxon>
    </lineage>
</organism>